<feature type="domain" description="ABC-three component systems C-terminal" evidence="1">
    <location>
        <begin position="169"/>
        <end position="455"/>
    </location>
</feature>
<reference evidence="2" key="1">
    <citation type="submission" date="2022-11" db="EMBL/GenBank/DDBJ databases">
        <title>Lysinibacillus irui.</title>
        <authorList>
            <person name="Akintayo S.O."/>
        </authorList>
    </citation>
    <scope>NUCLEOTIDE SEQUENCE</scope>
    <source>
        <strain evidence="2">IRB4-01</strain>
    </source>
</reference>
<dbReference type="InterPro" id="IPR046920">
    <property type="entry name" value="ABC-3C_CTD1"/>
</dbReference>
<proteinExistence type="predicted"/>
<evidence type="ECO:0000313" key="2">
    <source>
        <dbReference type="EMBL" id="WDV06149.1"/>
    </source>
</evidence>
<protein>
    <recommendedName>
        <fullName evidence="1">ABC-three component systems C-terminal domain-containing protein</fullName>
    </recommendedName>
</protein>
<dbReference type="Proteomes" id="UP001219585">
    <property type="component" value="Chromosome"/>
</dbReference>
<organism evidence="2 3">
    <name type="scientific">Lysinibacillus irui</name>
    <dbReference type="NCBI Taxonomy" id="2998077"/>
    <lineage>
        <taxon>Bacteria</taxon>
        <taxon>Bacillati</taxon>
        <taxon>Bacillota</taxon>
        <taxon>Bacilli</taxon>
        <taxon>Bacillales</taxon>
        <taxon>Bacillaceae</taxon>
        <taxon>Lysinibacillus</taxon>
    </lineage>
</organism>
<dbReference type="KEGG" id="liu:OU989_18085"/>
<accession>A0AAJ5RLI9</accession>
<name>A0AAJ5RLI9_9BACI</name>
<dbReference type="Pfam" id="PF20276">
    <property type="entry name" value="CTD1"/>
    <property type="match status" value="1"/>
</dbReference>
<dbReference type="AlphaFoldDB" id="A0AAJ5RLI9"/>
<sequence length="504" mass="59684">MVNKIIEKNVEFDATHSWNGFCYQGKVAIIAVIDYIINSIKDTELINQYSLEFEYLEDFSIKKDGKYIQIHQVKSYGIESLSEYKDAIWLLLGKSVYEDYETIEKAYLHAAESIDSKKGIITNNSTLRTVLTSYTKPKSSESLTQMSPSELYNYIFEKDLLDQAFEKFTLYKYSNENLYCTLLEIEGTVKEKIIEYYEFTGKKEQLEQKGLLDKYTESSYVNLLGFIDKHINIRHYNRQNGIENYDKEINLTEIKDILNEEYDKLPKSLYVYYLKDKLIRNFNEYYNSQMQFIRNGYLYLQHETEIEECKNLEEGLNKILGLIKKVYRELGEEEFLLFCHKINPHVKVDFNDSFLYLSELVTSQFMNYPWFQALVDFHENIVKEDFSININNSHYLATTIVHTLPEPNPTDSLFYQRQINANIEATISKIAINILENNKIYKELYKIDYIITGNINKPLKDYIHKTTAMKEYEQPNHNNHILSIKNIDLIDLNECRLRRERNAE</sequence>
<evidence type="ECO:0000259" key="1">
    <source>
        <dbReference type="Pfam" id="PF20276"/>
    </source>
</evidence>
<gene>
    <name evidence="2" type="ORF">OU989_18085</name>
</gene>
<evidence type="ECO:0000313" key="3">
    <source>
        <dbReference type="Proteomes" id="UP001219585"/>
    </source>
</evidence>
<dbReference type="EMBL" id="CP113527">
    <property type="protein sequence ID" value="WDV06149.1"/>
    <property type="molecule type" value="Genomic_DNA"/>
</dbReference>
<dbReference type="RefSeq" id="WP_274794337.1">
    <property type="nucleotide sequence ID" value="NZ_CP113527.1"/>
</dbReference>